<dbReference type="GO" id="GO:0006412">
    <property type="term" value="P:translation"/>
    <property type="evidence" value="ECO:0007669"/>
    <property type="project" value="UniProtKB-UniRule"/>
</dbReference>
<comment type="similarity">
    <text evidence="1 5">Belongs to the universal ribosomal protein uL30 family.</text>
</comment>
<evidence type="ECO:0000259" key="6">
    <source>
        <dbReference type="Pfam" id="PF00327"/>
    </source>
</evidence>
<gene>
    <name evidence="5" type="primary">rpmD</name>
    <name evidence="7" type="ORF">ESZ91_02500</name>
</gene>
<dbReference type="SUPFAM" id="SSF55129">
    <property type="entry name" value="Ribosomal protein L30p/L7e"/>
    <property type="match status" value="1"/>
</dbReference>
<evidence type="ECO:0000313" key="7">
    <source>
        <dbReference type="EMBL" id="RXZ61274.1"/>
    </source>
</evidence>
<dbReference type="Pfam" id="PF00327">
    <property type="entry name" value="Ribosomal_L30"/>
    <property type="match status" value="1"/>
</dbReference>
<protein>
    <recommendedName>
        <fullName evidence="5">Large ribosomal subunit protein uL30</fullName>
    </recommendedName>
</protein>
<accession>A0A4Q2K9E2</accession>
<dbReference type="GO" id="GO:0015934">
    <property type="term" value="C:large ribosomal subunit"/>
    <property type="evidence" value="ECO:0007669"/>
    <property type="project" value="InterPro"/>
</dbReference>
<feature type="domain" description="Large ribosomal subunit protein uL30-like ferredoxin-like fold" evidence="6">
    <location>
        <begin position="4"/>
        <end position="54"/>
    </location>
</feature>
<dbReference type="Gene3D" id="3.30.1390.20">
    <property type="entry name" value="Ribosomal protein L30, ferredoxin-like fold domain"/>
    <property type="match status" value="1"/>
</dbReference>
<sequence length="59" mass="6389">MAQVKVTLVKSTIGSTESVKGTIAALGLKKIRSFKIHENTPAFQGQIKKVAHLVKVEEV</sequence>
<dbReference type="GO" id="GO:0003735">
    <property type="term" value="F:structural constituent of ribosome"/>
    <property type="evidence" value="ECO:0007669"/>
    <property type="project" value="InterPro"/>
</dbReference>
<comment type="caution">
    <text evidence="7">The sequence shown here is derived from an EMBL/GenBank/DDBJ whole genome shotgun (WGS) entry which is preliminary data.</text>
</comment>
<dbReference type="AlphaFoldDB" id="A0A4Q2K9E2"/>
<evidence type="ECO:0000313" key="8">
    <source>
        <dbReference type="Proteomes" id="UP000291269"/>
    </source>
</evidence>
<reference evidence="7 8" key="1">
    <citation type="journal article" date="2019" name="Gut">
        <title>Antibiotics-induced monodominance of a novel gut bacterial order.</title>
        <authorList>
            <person name="Hildebrand F."/>
            <person name="Moitinho-Silva L."/>
            <person name="Blasche S."/>
            <person name="Jahn M.T."/>
            <person name="Gossmann T.I."/>
            <person name="Heuerta-Cepas J."/>
            <person name="Hercog R."/>
            <person name="Luetge M."/>
            <person name="Bahram M."/>
            <person name="Pryszlak A."/>
            <person name="Alves R.J."/>
            <person name="Waszak S.M."/>
            <person name="Zhu A."/>
            <person name="Ye L."/>
            <person name="Costea P.I."/>
            <person name="Aalvink S."/>
            <person name="Belzer C."/>
            <person name="Forslund S.K."/>
            <person name="Sunagawa S."/>
            <person name="Hentschel U."/>
            <person name="Merten C."/>
            <person name="Patil K.R."/>
            <person name="Benes V."/>
            <person name="Bork P."/>
        </authorList>
    </citation>
    <scope>NUCLEOTIDE SEQUENCE [LARGE SCALE GENOMIC DNA]</scope>
    <source>
        <strain evidence="7 8">HDS1380</strain>
    </source>
</reference>
<dbReference type="EMBL" id="SDOZ01000002">
    <property type="protein sequence ID" value="RXZ61274.1"/>
    <property type="molecule type" value="Genomic_DNA"/>
</dbReference>
<dbReference type="CDD" id="cd01658">
    <property type="entry name" value="Ribosomal_L30"/>
    <property type="match status" value="1"/>
</dbReference>
<dbReference type="OrthoDB" id="9812790at2"/>
<comment type="subunit">
    <text evidence="2 5">Part of the 50S ribosomal subunit.</text>
</comment>
<evidence type="ECO:0000256" key="4">
    <source>
        <dbReference type="ARBA" id="ARBA00023274"/>
    </source>
</evidence>
<evidence type="ECO:0000256" key="1">
    <source>
        <dbReference type="ARBA" id="ARBA00007594"/>
    </source>
</evidence>
<evidence type="ECO:0000256" key="2">
    <source>
        <dbReference type="ARBA" id="ARBA00011838"/>
    </source>
</evidence>
<dbReference type="InterPro" id="IPR016082">
    <property type="entry name" value="Ribosomal_uL30_ferredoxin-like"/>
</dbReference>
<keyword evidence="4 5" id="KW-0687">Ribonucleoprotein</keyword>
<organism evidence="7 8">
    <name type="scientific">Candidatus Borkfalkia ceftriaxoniphila</name>
    <dbReference type="NCBI Taxonomy" id="2508949"/>
    <lineage>
        <taxon>Bacteria</taxon>
        <taxon>Bacillati</taxon>
        <taxon>Bacillota</taxon>
        <taxon>Clostridia</taxon>
        <taxon>Christensenellales</taxon>
        <taxon>Christensenellaceae</taxon>
        <taxon>Candidatus Borkfalkia</taxon>
    </lineage>
</organism>
<dbReference type="Proteomes" id="UP000291269">
    <property type="component" value="Unassembled WGS sequence"/>
</dbReference>
<evidence type="ECO:0000256" key="5">
    <source>
        <dbReference type="HAMAP-Rule" id="MF_01371"/>
    </source>
</evidence>
<keyword evidence="3 5" id="KW-0689">Ribosomal protein</keyword>
<dbReference type="PANTHER" id="PTHR15892:SF2">
    <property type="entry name" value="LARGE RIBOSOMAL SUBUNIT PROTEIN UL30M"/>
    <property type="match status" value="1"/>
</dbReference>
<dbReference type="PIRSF" id="PIRSF002211">
    <property type="entry name" value="Ribosomal_L30_bac-type"/>
    <property type="match status" value="1"/>
</dbReference>
<dbReference type="NCBIfam" id="TIGR01308">
    <property type="entry name" value="rpmD_bact"/>
    <property type="match status" value="1"/>
</dbReference>
<dbReference type="HAMAP" id="MF_01371_B">
    <property type="entry name" value="Ribosomal_uL30_B"/>
    <property type="match status" value="1"/>
</dbReference>
<evidence type="ECO:0000256" key="3">
    <source>
        <dbReference type="ARBA" id="ARBA00022980"/>
    </source>
</evidence>
<keyword evidence="8" id="KW-1185">Reference proteome</keyword>
<dbReference type="RefSeq" id="WP_129223797.1">
    <property type="nucleotide sequence ID" value="NZ_SDOZ01000002.1"/>
</dbReference>
<proteinExistence type="inferred from homology"/>
<name>A0A4Q2K9E2_9FIRM</name>
<dbReference type="InterPro" id="IPR005996">
    <property type="entry name" value="Ribosomal_uL30_bac-type"/>
</dbReference>
<dbReference type="PANTHER" id="PTHR15892">
    <property type="entry name" value="MITOCHONDRIAL RIBOSOMAL PROTEIN L30"/>
    <property type="match status" value="1"/>
</dbReference>
<dbReference type="InterPro" id="IPR036919">
    <property type="entry name" value="Ribo_uL30_ferredoxin-like_sf"/>
</dbReference>